<gene>
    <name evidence="1" type="ORF">mPipKuh1_009736</name>
</gene>
<evidence type="ECO:0000313" key="1">
    <source>
        <dbReference type="EMBL" id="KAF6294326.1"/>
    </source>
</evidence>
<protein>
    <submittedName>
        <fullName evidence="1">Uncharacterized protein</fullName>
    </submittedName>
</protein>
<dbReference type="AlphaFoldDB" id="A0A7J7T0X3"/>
<name>A0A7J7T0X3_PIPKU</name>
<evidence type="ECO:0000313" key="2">
    <source>
        <dbReference type="Proteomes" id="UP000558488"/>
    </source>
</evidence>
<accession>A0A7J7T0X3</accession>
<dbReference type="Proteomes" id="UP000558488">
    <property type="component" value="Unassembled WGS sequence"/>
</dbReference>
<sequence>MTVGNLYSYPRRVHQFLSSRVCEFKAGVICMMCPLGLGLTKAKKGCKECLLVKTHTGKRPHTRTETSDFLYYCSLLNILEFSNFLWGKKGFETIKCFEEIKSTKTFFFFSFFPPSTDSVFCSFPNANYNKW</sequence>
<proteinExistence type="predicted"/>
<comment type="caution">
    <text evidence="1">The sequence shown here is derived from an EMBL/GenBank/DDBJ whole genome shotgun (WGS) entry which is preliminary data.</text>
</comment>
<dbReference type="EMBL" id="JACAGB010000034">
    <property type="protein sequence ID" value="KAF6294326.1"/>
    <property type="molecule type" value="Genomic_DNA"/>
</dbReference>
<organism evidence="1 2">
    <name type="scientific">Pipistrellus kuhlii</name>
    <name type="common">Kuhl's pipistrelle</name>
    <dbReference type="NCBI Taxonomy" id="59472"/>
    <lineage>
        <taxon>Eukaryota</taxon>
        <taxon>Metazoa</taxon>
        <taxon>Chordata</taxon>
        <taxon>Craniata</taxon>
        <taxon>Vertebrata</taxon>
        <taxon>Euteleostomi</taxon>
        <taxon>Mammalia</taxon>
        <taxon>Eutheria</taxon>
        <taxon>Laurasiatheria</taxon>
        <taxon>Chiroptera</taxon>
        <taxon>Yangochiroptera</taxon>
        <taxon>Vespertilionidae</taxon>
        <taxon>Pipistrellus</taxon>
    </lineage>
</organism>
<keyword evidence="2" id="KW-1185">Reference proteome</keyword>
<reference evidence="1 2" key="1">
    <citation type="journal article" date="2020" name="Nature">
        <title>Six reference-quality genomes reveal evolution of bat adaptations.</title>
        <authorList>
            <person name="Jebb D."/>
            <person name="Huang Z."/>
            <person name="Pippel M."/>
            <person name="Hughes G.M."/>
            <person name="Lavrichenko K."/>
            <person name="Devanna P."/>
            <person name="Winkler S."/>
            <person name="Jermiin L.S."/>
            <person name="Skirmuntt E.C."/>
            <person name="Katzourakis A."/>
            <person name="Burkitt-Gray L."/>
            <person name="Ray D.A."/>
            <person name="Sullivan K.A.M."/>
            <person name="Roscito J.G."/>
            <person name="Kirilenko B.M."/>
            <person name="Davalos L.M."/>
            <person name="Corthals A.P."/>
            <person name="Power M.L."/>
            <person name="Jones G."/>
            <person name="Ransome R.D."/>
            <person name="Dechmann D.K.N."/>
            <person name="Locatelli A.G."/>
            <person name="Puechmaille S.J."/>
            <person name="Fedrigo O."/>
            <person name="Jarvis E.D."/>
            <person name="Hiller M."/>
            <person name="Vernes S.C."/>
            <person name="Myers E.W."/>
            <person name="Teeling E.C."/>
        </authorList>
    </citation>
    <scope>NUCLEOTIDE SEQUENCE [LARGE SCALE GENOMIC DNA]</scope>
    <source>
        <strain evidence="1">MPipKuh1</strain>
        <tissue evidence="1">Flight muscle</tissue>
    </source>
</reference>